<dbReference type="PRINTS" id="PR00148">
    <property type="entry name" value="ENOLASE"/>
</dbReference>
<keyword evidence="6 9" id="KW-0479">Metal-binding</keyword>
<dbReference type="Proteomes" id="UP000297295">
    <property type="component" value="Unassembled WGS sequence"/>
</dbReference>
<keyword evidence="13" id="KW-1185">Reference proteome</keyword>
<feature type="binding site" evidence="6">
    <location>
        <position position="339"/>
    </location>
    <ligand>
        <name>(2R)-2-phosphoglycerate</name>
        <dbReference type="ChEBI" id="CHEBI:58289"/>
    </ligand>
</feature>
<dbReference type="CDD" id="cd03313">
    <property type="entry name" value="enolase"/>
    <property type="match status" value="1"/>
</dbReference>
<dbReference type="PANTHER" id="PTHR11902">
    <property type="entry name" value="ENOLASE"/>
    <property type="match status" value="1"/>
</dbReference>
<feature type="binding site" evidence="8">
    <location>
        <position position="314"/>
    </location>
    <ligand>
        <name>substrate</name>
    </ligand>
</feature>
<dbReference type="InterPro" id="IPR020809">
    <property type="entry name" value="Enolase_CS"/>
</dbReference>
<dbReference type="GO" id="GO:0006096">
    <property type="term" value="P:glycolytic process"/>
    <property type="evidence" value="ECO:0007669"/>
    <property type="project" value="UniProtKB-UniRule"/>
</dbReference>
<evidence type="ECO:0000256" key="6">
    <source>
        <dbReference type="HAMAP-Rule" id="MF_00318"/>
    </source>
</evidence>
<dbReference type="HAMAP" id="MF_00318">
    <property type="entry name" value="Enolase"/>
    <property type="match status" value="1"/>
</dbReference>
<dbReference type="PIRSF" id="PIRSF001400">
    <property type="entry name" value="Enolase"/>
    <property type="match status" value="1"/>
</dbReference>
<dbReference type="InterPro" id="IPR029017">
    <property type="entry name" value="Enolase-like_N"/>
</dbReference>
<comment type="caution">
    <text evidence="12">The sequence shown here is derived from an EMBL/GenBank/DDBJ whole genome shotgun (WGS) entry which is preliminary data.</text>
</comment>
<dbReference type="GO" id="GO:0000287">
    <property type="term" value="F:magnesium ion binding"/>
    <property type="evidence" value="ECO:0007669"/>
    <property type="project" value="UniProtKB-UniRule"/>
</dbReference>
<dbReference type="EC" id="4.2.1.11" evidence="6"/>
<feature type="binding site" evidence="8">
    <location>
        <position position="390"/>
    </location>
    <ligand>
        <name>substrate</name>
    </ligand>
</feature>
<feature type="domain" description="Enolase N-terminal" evidence="11">
    <location>
        <begin position="5"/>
        <end position="135"/>
    </location>
</feature>
<dbReference type="PROSITE" id="PS00164">
    <property type="entry name" value="ENOLASE"/>
    <property type="match status" value="1"/>
</dbReference>
<evidence type="ECO:0000259" key="11">
    <source>
        <dbReference type="SMART" id="SM01193"/>
    </source>
</evidence>
<comment type="cofactor">
    <cofactor evidence="9">
        <name>Mg(2+)</name>
        <dbReference type="ChEBI" id="CHEBI:18420"/>
    </cofactor>
    <text evidence="9">Mg(2+) is required for catalysis and for stabilizing the dimer.</text>
</comment>
<dbReference type="SFLD" id="SFLDG00178">
    <property type="entry name" value="enolase"/>
    <property type="match status" value="1"/>
</dbReference>
<dbReference type="FunFam" id="3.30.390.10:FF:000001">
    <property type="entry name" value="Enolase"/>
    <property type="match status" value="1"/>
</dbReference>
<evidence type="ECO:0000256" key="3">
    <source>
        <dbReference type="ARBA" id="ARBA00022842"/>
    </source>
</evidence>
<comment type="catalytic activity">
    <reaction evidence="6">
        <text>(2R)-2-phosphoglycerate = phosphoenolpyruvate + H2O</text>
        <dbReference type="Rhea" id="RHEA:10164"/>
        <dbReference type="ChEBI" id="CHEBI:15377"/>
        <dbReference type="ChEBI" id="CHEBI:58289"/>
        <dbReference type="ChEBI" id="CHEBI:58702"/>
        <dbReference type="EC" id="4.2.1.11"/>
    </reaction>
</comment>
<evidence type="ECO:0000256" key="7">
    <source>
        <dbReference type="PIRSR" id="PIRSR001400-1"/>
    </source>
</evidence>
<name>A0A4E0Q327_9EURY</name>
<organism evidence="12 13">
    <name type="scientific">Methanolobus halotolerans</name>
    <dbReference type="NCBI Taxonomy" id="2052935"/>
    <lineage>
        <taxon>Archaea</taxon>
        <taxon>Methanobacteriati</taxon>
        <taxon>Methanobacteriota</taxon>
        <taxon>Stenosarchaea group</taxon>
        <taxon>Methanomicrobia</taxon>
        <taxon>Methanosarcinales</taxon>
        <taxon>Methanosarcinaceae</taxon>
        <taxon>Methanolobus</taxon>
    </lineage>
</organism>
<dbReference type="Gene3D" id="3.30.390.10">
    <property type="entry name" value="Enolase-like, N-terminal domain"/>
    <property type="match status" value="1"/>
</dbReference>
<dbReference type="AlphaFoldDB" id="A0A4E0Q327"/>
<comment type="subcellular location">
    <subcellularLocation>
        <location evidence="6">Cytoplasm</location>
    </subcellularLocation>
    <subcellularLocation>
        <location evidence="6">Secreted</location>
    </subcellularLocation>
    <subcellularLocation>
        <location evidence="6">Cell surface</location>
    </subcellularLocation>
    <text evidence="6">Fractions of enolase are present in both the cytoplasm and on the cell surface.</text>
</comment>
<feature type="binding site" evidence="6 9">
    <location>
        <position position="287"/>
    </location>
    <ligand>
        <name>Mg(2+)</name>
        <dbReference type="ChEBI" id="CHEBI:18420"/>
    </ligand>
</feature>
<dbReference type="PANTHER" id="PTHR11902:SF1">
    <property type="entry name" value="ENOLASE"/>
    <property type="match status" value="1"/>
</dbReference>
<evidence type="ECO:0000256" key="9">
    <source>
        <dbReference type="PIRSR" id="PIRSR001400-3"/>
    </source>
</evidence>
<keyword evidence="3 6" id="KW-0460">Magnesium</keyword>
<comment type="similarity">
    <text evidence="2 6">Belongs to the enolase family.</text>
</comment>
<sequence>MNTTIRKIHAREILDSRGNPTVEVDIVLQDGTSTRAAVPSGASTGKYEAFELRDRDMKRYGGKGVLTAVANVNGQIANALTGIDASNQELIDRTMIELDGTPNKEKLGANAILGVSMAVARAVSKATGVQLYEYLSPSKQYLLPAPMMNVLNGGVHAQWQGADFQEYMIVPLGASDFQAALQWGAETYHTLQSILKKRGYPTAIGDEGGFAPKVASNEEPLELITLAIEEAGYRPGKDIGISLDPASSGFFQDGKYELKREQRSLTSEEMAAYYEMLVGKYSIISIEDGLAEEDWQGWKLLTKRLGERIELIGDDIFVTSPELVKRGIEEGTANSVLIKLNQIGTVTETLSTMNLAKSAGWGLNISHRSGETIDSFISDFTVATRAGKLKTGAPCRGERVEKYNQLLRIEEELGDKAIYAGRRAFVRG</sequence>
<comment type="pathway">
    <text evidence="1 6">Carbohydrate degradation; glycolysis; pyruvate from D-glyceraldehyde 3-phosphate: step 4/5.</text>
</comment>
<proteinExistence type="inferred from homology"/>
<dbReference type="OrthoDB" id="8680at2157"/>
<evidence type="ECO:0000313" key="12">
    <source>
        <dbReference type="EMBL" id="TGC07419.1"/>
    </source>
</evidence>
<feature type="active site" description="Proton acceptor" evidence="6 7">
    <location>
        <position position="339"/>
    </location>
</feature>
<feature type="binding site" evidence="6">
    <location>
        <position position="165"/>
    </location>
    <ligand>
        <name>(2R)-2-phosphoglycerate</name>
        <dbReference type="ChEBI" id="CHEBI:58289"/>
    </ligand>
</feature>
<reference evidence="12 13" key="1">
    <citation type="submission" date="2017-11" db="EMBL/GenBank/DDBJ databases">
        <title>Isolation and Characterization of Methanogenic Archaea from Saline Meromictic Lake at Siberia.</title>
        <authorList>
            <person name="Shen Y."/>
            <person name="Huang H.-H."/>
            <person name="Lai M.-C."/>
            <person name="Chen S.-C."/>
        </authorList>
    </citation>
    <scope>NUCLEOTIDE SEQUENCE [LARGE SCALE GENOMIC DNA]</scope>
    <source>
        <strain evidence="12 13">SY-01</strain>
    </source>
</reference>
<feature type="domain" description="Enolase C-terminal TIM barrel" evidence="10">
    <location>
        <begin position="140"/>
        <end position="427"/>
    </location>
</feature>
<evidence type="ECO:0000259" key="10">
    <source>
        <dbReference type="SMART" id="SM01192"/>
    </source>
</evidence>
<keyword evidence="5 6" id="KW-0456">Lyase</keyword>
<feature type="binding site" evidence="6">
    <location>
        <position position="369"/>
    </location>
    <ligand>
        <name>(2R)-2-phosphoglycerate</name>
        <dbReference type="ChEBI" id="CHEBI:58289"/>
    </ligand>
</feature>
<comment type="function">
    <text evidence="6">Catalyzes the reversible conversion of 2-phosphoglycerate (2-PG) into phosphoenolpyruvate (PEP). It is essential for the degradation of carbohydrates via glycolysis.</text>
</comment>
<evidence type="ECO:0000256" key="1">
    <source>
        <dbReference type="ARBA" id="ARBA00005031"/>
    </source>
</evidence>
<dbReference type="SMART" id="SM01193">
    <property type="entry name" value="Enolase_N"/>
    <property type="match status" value="1"/>
</dbReference>
<feature type="binding site" evidence="8">
    <location>
        <begin position="366"/>
        <end position="369"/>
    </location>
    <ligand>
        <name>substrate</name>
    </ligand>
</feature>
<dbReference type="GO" id="GO:0000015">
    <property type="term" value="C:phosphopyruvate hydratase complex"/>
    <property type="evidence" value="ECO:0007669"/>
    <property type="project" value="InterPro"/>
</dbReference>
<keyword evidence="6" id="KW-0963">Cytoplasm</keyword>
<feature type="binding site" evidence="6 9">
    <location>
        <position position="244"/>
    </location>
    <ligand>
        <name>Mg(2+)</name>
        <dbReference type="ChEBI" id="CHEBI:18420"/>
    </ligand>
</feature>
<accession>A0A4E0Q327</accession>
<feature type="binding site" evidence="6">
    <location>
        <position position="390"/>
    </location>
    <ligand>
        <name>(2R)-2-phosphoglycerate</name>
        <dbReference type="ChEBI" id="CHEBI:58289"/>
    </ligand>
</feature>
<comment type="cofactor">
    <cofactor evidence="6">
        <name>Mg(2+)</name>
        <dbReference type="ChEBI" id="CHEBI:18420"/>
    </cofactor>
    <text evidence="6">Binds a second Mg(2+) ion via substrate during catalysis.</text>
</comment>
<dbReference type="SMART" id="SM01192">
    <property type="entry name" value="Enolase_C"/>
    <property type="match status" value="1"/>
</dbReference>
<dbReference type="GO" id="GO:0009986">
    <property type="term" value="C:cell surface"/>
    <property type="evidence" value="ECO:0007669"/>
    <property type="project" value="UniProtKB-SubCell"/>
</dbReference>
<dbReference type="EMBL" id="PGGK01000016">
    <property type="protein sequence ID" value="TGC07419.1"/>
    <property type="molecule type" value="Genomic_DNA"/>
</dbReference>
<feature type="binding site" evidence="6">
    <location>
        <position position="368"/>
    </location>
    <ligand>
        <name>(2R)-2-phosphoglycerate</name>
        <dbReference type="ChEBI" id="CHEBI:58289"/>
    </ligand>
</feature>
<dbReference type="SFLD" id="SFLDS00001">
    <property type="entry name" value="Enolase"/>
    <property type="match status" value="1"/>
</dbReference>
<keyword evidence="4 6" id="KW-0324">Glycolysis</keyword>
<feature type="active site" description="Proton donor" evidence="6 7">
    <location>
        <position position="207"/>
    </location>
</feature>
<keyword evidence="6" id="KW-0964">Secreted</keyword>
<dbReference type="UniPathway" id="UPA00109">
    <property type="reaction ID" value="UER00187"/>
</dbReference>
<dbReference type="Pfam" id="PF03952">
    <property type="entry name" value="Enolase_N"/>
    <property type="match status" value="1"/>
</dbReference>
<evidence type="ECO:0000256" key="5">
    <source>
        <dbReference type="ARBA" id="ARBA00023239"/>
    </source>
</evidence>
<dbReference type="InterPro" id="IPR020810">
    <property type="entry name" value="Enolase_C"/>
</dbReference>
<dbReference type="Gene3D" id="3.20.20.120">
    <property type="entry name" value="Enolase-like C-terminal domain"/>
    <property type="match status" value="1"/>
</dbReference>
<dbReference type="NCBIfam" id="TIGR01060">
    <property type="entry name" value="eno"/>
    <property type="match status" value="1"/>
</dbReference>
<evidence type="ECO:0000256" key="8">
    <source>
        <dbReference type="PIRSR" id="PIRSR001400-2"/>
    </source>
</evidence>
<feature type="binding site" evidence="6 9">
    <location>
        <position position="314"/>
    </location>
    <ligand>
        <name>Mg(2+)</name>
        <dbReference type="ChEBI" id="CHEBI:18420"/>
    </ligand>
</feature>
<dbReference type="GO" id="GO:0005576">
    <property type="term" value="C:extracellular region"/>
    <property type="evidence" value="ECO:0007669"/>
    <property type="project" value="UniProtKB-SubCell"/>
</dbReference>
<dbReference type="InterPro" id="IPR036849">
    <property type="entry name" value="Enolase-like_C_sf"/>
</dbReference>
<dbReference type="RefSeq" id="WP_135390442.1">
    <property type="nucleotide sequence ID" value="NZ_PGGK01000016.1"/>
</dbReference>
<dbReference type="InterPro" id="IPR020811">
    <property type="entry name" value="Enolase_N"/>
</dbReference>
<evidence type="ECO:0000313" key="13">
    <source>
        <dbReference type="Proteomes" id="UP000297295"/>
    </source>
</evidence>
<feature type="binding site" evidence="8">
    <location>
        <position position="156"/>
    </location>
    <ligand>
        <name>substrate</name>
    </ligand>
</feature>
<evidence type="ECO:0000256" key="4">
    <source>
        <dbReference type="ARBA" id="ARBA00023152"/>
    </source>
</evidence>
<keyword evidence="12" id="KW-0670">Pyruvate</keyword>
<feature type="binding site" evidence="8">
    <location>
        <position position="287"/>
    </location>
    <ligand>
        <name>substrate</name>
    </ligand>
</feature>
<protein>
    <recommendedName>
        <fullName evidence="6">Enolase</fullName>
        <ecNumber evidence="6">4.2.1.11</ecNumber>
    </recommendedName>
    <alternativeName>
        <fullName evidence="6">2-phospho-D-glycerate hydro-lyase</fullName>
    </alternativeName>
    <alternativeName>
        <fullName evidence="6">2-phosphoglycerate dehydratase</fullName>
    </alternativeName>
</protein>
<dbReference type="Pfam" id="PF00113">
    <property type="entry name" value="Enolase_C"/>
    <property type="match status" value="1"/>
</dbReference>
<dbReference type="SUPFAM" id="SSF51604">
    <property type="entry name" value="Enolase C-terminal domain-like"/>
    <property type="match status" value="1"/>
</dbReference>
<dbReference type="SFLD" id="SFLDF00002">
    <property type="entry name" value="enolase"/>
    <property type="match status" value="1"/>
</dbReference>
<gene>
    <name evidence="6" type="primary">eno</name>
    <name evidence="12" type="ORF">CUN85_11495</name>
</gene>
<dbReference type="SUPFAM" id="SSF54826">
    <property type="entry name" value="Enolase N-terminal domain-like"/>
    <property type="match status" value="1"/>
</dbReference>
<feature type="binding site" evidence="8">
    <location>
        <position position="166"/>
    </location>
    <ligand>
        <name>substrate</name>
    </ligand>
</feature>
<evidence type="ECO:0000256" key="2">
    <source>
        <dbReference type="ARBA" id="ARBA00009604"/>
    </source>
</evidence>
<dbReference type="GO" id="GO:0004634">
    <property type="term" value="F:phosphopyruvate hydratase activity"/>
    <property type="evidence" value="ECO:0007669"/>
    <property type="project" value="UniProtKB-UniRule"/>
</dbReference>
<dbReference type="InterPro" id="IPR000941">
    <property type="entry name" value="Enolase"/>
</dbReference>